<dbReference type="SUPFAM" id="SSF47413">
    <property type="entry name" value="lambda repressor-like DNA-binding domains"/>
    <property type="match status" value="1"/>
</dbReference>
<evidence type="ECO:0000256" key="1">
    <source>
        <dbReference type="ARBA" id="ARBA00023125"/>
    </source>
</evidence>
<accession>A0ABW2K5R1</accession>
<keyword evidence="4" id="KW-1185">Reference proteome</keyword>
<sequence length="114" mass="13121">MSVGDNIKKYRQLKEFTIEDLAMKSRIGVQTLESYESNSREPELDTLLKISTVLDIPASELVEHQTDHTIDEELQNLIGEVGVKRAKLLLRKSLDFSEEEVLKAMNLLYELKEK</sequence>
<dbReference type="InterPro" id="IPR001387">
    <property type="entry name" value="Cro/C1-type_HTH"/>
</dbReference>
<dbReference type="PROSITE" id="PS50943">
    <property type="entry name" value="HTH_CROC1"/>
    <property type="match status" value="1"/>
</dbReference>
<reference evidence="4" key="1">
    <citation type="journal article" date="2019" name="Int. J. Syst. Evol. Microbiol.">
        <title>The Global Catalogue of Microorganisms (GCM) 10K type strain sequencing project: providing services to taxonomists for standard genome sequencing and annotation.</title>
        <authorList>
            <consortium name="The Broad Institute Genomics Platform"/>
            <consortium name="The Broad Institute Genome Sequencing Center for Infectious Disease"/>
            <person name="Wu L."/>
            <person name="Ma J."/>
        </authorList>
    </citation>
    <scope>NUCLEOTIDE SEQUENCE [LARGE SCALE GENOMIC DNA]</scope>
    <source>
        <strain evidence="4">CCUG 73951</strain>
    </source>
</reference>
<dbReference type="Gene3D" id="1.10.260.40">
    <property type="entry name" value="lambda repressor-like DNA-binding domains"/>
    <property type="match status" value="1"/>
</dbReference>
<gene>
    <name evidence="3" type="ORF">ACFQMN_14845</name>
</gene>
<dbReference type="InterPro" id="IPR010982">
    <property type="entry name" value="Lambda_DNA-bd_dom_sf"/>
</dbReference>
<dbReference type="SMART" id="SM00530">
    <property type="entry name" value="HTH_XRE"/>
    <property type="match status" value="1"/>
</dbReference>
<dbReference type="EMBL" id="JBHTBY010000013">
    <property type="protein sequence ID" value="MFC7322151.1"/>
    <property type="molecule type" value="Genomic_DNA"/>
</dbReference>
<dbReference type="CDD" id="cd00093">
    <property type="entry name" value="HTH_XRE"/>
    <property type="match status" value="1"/>
</dbReference>
<comment type="caution">
    <text evidence="3">The sequence shown here is derived from an EMBL/GenBank/DDBJ whole genome shotgun (WGS) entry which is preliminary data.</text>
</comment>
<dbReference type="Proteomes" id="UP001596494">
    <property type="component" value="Unassembled WGS sequence"/>
</dbReference>
<dbReference type="PANTHER" id="PTHR46558:SF4">
    <property type="entry name" value="DNA-BIDING PHAGE PROTEIN"/>
    <property type="match status" value="1"/>
</dbReference>
<evidence type="ECO:0000259" key="2">
    <source>
        <dbReference type="PROSITE" id="PS50943"/>
    </source>
</evidence>
<feature type="domain" description="HTH cro/C1-type" evidence="2">
    <location>
        <begin position="7"/>
        <end position="61"/>
    </location>
</feature>
<evidence type="ECO:0000313" key="4">
    <source>
        <dbReference type="Proteomes" id="UP001596494"/>
    </source>
</evidence>
<organism evidence="3 4">
    <name type="scientific">Halobacillus campisalis</name>
    <dbReference type="NCBI Taxonomy" id="435909"/>
    <lineage>
        <taxon>Bacteria</taxon>
        <taxon>Bacillati</taxon>
        <taxon>Bacillota</taxon>
        <taxon>Bacilli</taxon>
        <taxon>Bacillales</taxon>
        <taxon>Bacillaceae</taxon>
        <taxon>Halobacillus</taxon>
    </lineage>
</organism>
<proteinExistence type="predicted"/>
<dbReference type="Pfam" id="PF01381">
    <property type="entry name" value="HTH_3"/>
    <property type="match status" value="1"/>
</dbReference>
<dbReference type="RefSeq" id="WP_289215995.1">
    <property type="nucleotide sequence ID" value="NZ_JAPVRC010000004.1"/>
</dbReference>
<protein>
    <submittedName>
        <fullName evidence="3">Helix-turn-helix domain-containing protein</fullName>
    </submittedName>
</protein>
<name>A0ABW2K5R1_9BACI</name>
<keyword evidence="1" id="KW-0238">DNA-binding</keyword>
<dbReference type="PANTHER" id="PTHR46558">
    <property type="entry name" value="TRACRIPTIONAL REGULATORY PROTEIN-RELATED-RELATED"/>
    <property type="match status" value="1"/>
</dbReference>
<evidence type="ECO:0000313" key="3">
    <source>
        <dbReference type="EMBL" id="MFC7322151.1"/>
    </source>
</evidence>